<feature type="compositionally biased region" description="Acidic residues" evidence="1">
    <location>
        <begin position="185"/>
        <end position="197"/>
    </location>
</feature>
<evidence type="ECO:0000313" key="2">
    <source>
        <dbReference type="EMBL" id="ODQ79403.1"/>
    </source>
</evidence>
<dbReference type="Proteomes" id="UP000094336">
    <property type="component" value="Unassembled WGS sequence"/>
</dbReference>
<dbReference type="GeneID" id="30144960"/>
<evidence type="ECO:0000256" key="1">
    <source>
        <dbReference type="SAM" id="MobiDB-lite"/>
    </source>
</evidence>
<feature type="compositionally biased region" description="Basic and acidic residues" evidence="1">
    <location>
        <begin position="175"/>
        <end position="184"/>
    </location>
</feature>
<organism evidence="2 3">
    <name type="scientific">Babjeviella inositovora NRRL Y-12698</name>
    <dbReference type="NCBI Taxonomy" id="984486"/>
    <lineage>
        <taxon>Eukaryota</taxon>
        <taxon>Fungi</taxon>
        <taxon>Dikarya</taxon>
        <taxon>Ascomycota</taxon>
        <taxon>Saccharomycotina</taxon>
        <taxon>Pichiomycetes</taxon>
        <taxon>Serinales incertae sedis</taxon>
        <taxon>Babjeviella</taxon>
    </lineage>
</organism>
<accession>A0A1E3QNY6</accession>
<dbReference type="AlphaFoldDB" id="A0A1E3QNY6"/>
<evidence type="ECO:0000313" key="3">
    <source>
        <dbReference type="Proteomes" id="UP000094336"/>
    </source>
</evidence>
<feature type="region of interest" description="Disordered" evidence="1">
    <location>
        <begin position="175"/>
        <end position="197"/>
    </location>
</feature>
<dbReference type="RefSeq" id="XP_018984731.1">
    <property type="nucleotide sequence ID" value="XM_019127107.1"/>
</dbReference>
<name>A0A1E3QNY6_9ASCO</name>
<gene>
    <name evidence="2" type="ORF">BABINDRAFT_13745</name>
</gene>
<sequence>MICLARILHPMSKSQTIALAFDVKIDQYDPSSNSYFETRNQLYQLTNDLLDGNFAGHTVEELTALQEKYDHLSQLYYTHLQHSRLEYINNQYQKAELQKKIEQQDAINDAQKQHTDRLREAIRQNKLLKGEIIKKDVAIKQFQKESCELSELEVKELFLDVGFLSREDILKNATKVGEKDRTPEAPEDEDTAMETENEAEARYRFTKIKTDVSTSESKLTNKWITQEIKEMQVNTMDLKEKWQKMVERFEKTANVWNEDE</sequence>
<keyword evidence="3" id="KW-1185">Reference proteome</keyword>
<protein>
    <submittedName>
        <fullName evidence="2">Uncharacterized protein</fullName>
    </submittedName>
</protein>
<reference evidence="3" key="1">
    <citation type="submission" date="2016-05" db="EMBL/GenBank/DDBJ databases">
        <title>Comparative genomics of biotechnologically important yeasts.</title>
        <authorList>
            <consortium name="DOE Joint Genome Institute"/>
            <person name="Riley R."/>
            <person name="Haridas S."/>
            <person name="Wolfe K.H."/>
            <person name="Lopes M.R."/>
            <person name="Hittinger C.T."/>
            <person name="Goker M."/>
            <person name="Salamov A."/>
            <person name="Wisecaver J."/>
            <person name="Long T.M."/>
            <person name="Aerts A.L."/>
            <person name="Barry K."/>
            <person name="Choi C."/>
            <person name="Clum A."/>
            <person name="Coughlan A.Y."/>
            <person name="Deshpande S."/>
            <person name="Douglass A.P."/>
            <person name="Hanson S.J."/>
            <person name="Klenk H.-P."/>
            <person name="Labutti K."/>
            <person name="Lapidus A."/>
            <person name="Lindquist E."/>
            <person name="Lipzen A."/>
            <person name="Meier-Kolthoff J.P."/>
            <person name="Ohm R.A."/>
            <person name="Otillar R.P."/>
            <person name="Pangilinan J."/>
            <person name="Peng Y."/>
            <person name="Rokas A."/>
            <person name="Rosa C.A."/>
            <person name="Scheuner C."/>
            <person name="Sibirny A.A."/>
            <person name="Slot J.C."/>
            <person name="Stielow J.B."/>
            <person name="Sun H."/>
            <person name="Kurtzman C.P."/>
            <person name="Blackwell M."/>
            <person name="Grigoriev I.V."/>
            <person name="Jeffries T.W."/>
        </authorList>
    </citation>
    <scope>NUCLEOTIDE SEQUENCE [LARGE SCALE GENOMIC DNA]</scope>
    <source>
        <strain evidence="3">NRRL Y-12698</strain>
    </source>
</reference>
<dbReference type="EMBL" id="KV454432">
    <property type="protein sequence ID" value="ODQ79403.1"/>
    <property type="molecule type" value="Genomic_DNA"/>
</dbReference>
<proteinExistence type="predicted"/>